<dbReference type="PANTHER" id="PTHR42718:SF46">
    <property type="entry name" value="BLR6921 PROTEIN"/>
    <property type="match status" value="1"/>
</dbReference>
<dbReference type="PROSITE" id="PS50850">
    <property type="entry name" value="MFS"/>
    <property type="match status" value="1"/>
</dbReference>
<sequence>MTTTATTRGDRYKWVALSNTTLGVLMSTLDGSIVIISLPAIFRGIGLDPLAPANIGYLLWMILGYLLVSAVLVVTLGRLGDMFGRVKMYNVGFVIFSVASVALSFDPFHGGQGALWLIGWRIVQAVGGSMLTANSAAILTDAFPREQRGMALGINQITALAGQFLGLVAGGLLAEIDWRAVFWVSVPFGILGTVWSIRSLREIGKPRRANVDWGGNITFALGTGVLLAAITYGIQPYGGAATGWGNPWVLGGIGGGILLLALFGVIESRVKDPMFQLALFRIRAFSAGNLAALLTAIARGGMQFMLIIWLQGIWLPLHGYEYEETPLWAGIYLLPLTVGFLIAGPLSGYLSDRFGARLFSTGGLVLVAGAFLGLLALPVDFSYPVFALLLVISGIGQGMFSAPNTSAIMSSVPDHQRGVASGMRSTFQNSGTALSIGVFFSLMIAGLAGSLPTTLSGGLQAHGVPAAVAAGVAQLPPVSTLFAAFLGSNPVAHLLGPGVLSGLKPADASALTGKDFFPQLISGPFHHGLVTVFTAAAVMALVAALASVSRGKRYFHPDQQRGTSPDKENR</sequence>
<evidence type="ECO:0000256" key="4">
    <source>
        <dbReference type="ARBA" id="ARBA00022692"/>
    </source>
</evidence>
<evidence type="ECO:0000256" key="6">
    <source>
        <dbReference type="ARBA" id="ARBA00023136"/>
    </source>
</evidence>
<feature type="transmembrane region" description="Helical" evidence="7">
    <location>
        <begin position="117"/>
        <end position="139"/>
    </location>
</feature>
<evidence type="ECO:0000256" key="1">
    <source>
        <dbReference type="ARBA" id="ARBA00004651"/>
    </source>
</evidence>
<evidence type="ECO:0000313" key="10">
    <source>
        <dbReference type="Proteomes" id="UP001330812"/>
    </source>
</evidence>
<dbReference type="SUPFAM" id="SSF103473">
    <property type="entry name" value="MFS general substrate transporter"/>
    <property type="match status" value="1"/>
</dbReference>
<dbReference type="InterPro" id="IPR020846">
    <property type="entry name" value="MFS_dom"/>
</dbReference>
<proteinExistence type="predicted"/>
<protein>
    <submittedName>
        <fullName evidence="9">MFS transporter</fullName>
    </submittedName>
</protein>
<evidence type="ECO:0000256" key="3">
    <source>
        <dbReference type="ARBA" id="ARBA00022475"/>
    </source>
</evidence>
<feature type="transmembrane region" description="Helical" evidence="7">
    <location>
        <begin position="180"/>
        <end position="197"/>
    </location>
</feature>
<evidence type="ECO:0000313" key="9">
    <source>
        <dbReference type="EMBL" id="WSE33167.1"/>
    </source>
</evidence>
<feature type="transmembrane region" description="Helical" evidence="7">
    <location>
        <begin position="217"/>
        <end position="235"/>
    </location>
</feature>
<keyword evidence="2" id="KW-0813">Transport</keyword>
<feature type="transmembrane region" description="Helical" evidence="7">
    <location>
        <begin position="383"/>
        <end position="402"/>
    </location>
</feature>
<accession>A0ABZ1IGW2</accession>
<dbReference type="CDD" id="cd17321">
    <property type="entry name" value="MFS_MMR_MDR_like"/>
    <property type="match status" value="1"/>
</dbReference>
<keyword evidence="6 7" id="KW-0472">Membrane</keyword>
<reference evidence="9 10" key="1">
    <citation type="journal article" date="2015" name="Int. J. Syst. Evol. Microbiol.">
        <title>Amycolatopsis rhabdoformis sp. nov., an actinomycete isolated from a tropical forest soil.</title>
        <authorList>
            <person name="Souza W.R."/>
            <person name="Silva R.E."/>
            <person name="Goodfellow M."/>
            <person name="Busarakam K."/>
            <person name="Figueiro F.S."/>
            <person name="Ferreira D."/>
            <person name="Rodrigues-Filho E."/>
            <person name="Moraes L.A.B."/>
            <person name="Zucchi T.D."/>
        </authorList>
    </citation>
    <scope>NUCLEOTIDE SEQUENCE [LARGE SCALE GENOMIC DNA]</scope>
    <source>
        <strain evidence="9 10">NCIMB 14900</strain>
    </source>
</reference>
<dbReference type="Pfam" id="PF07690">
    <property type="entry name" value="MFS_1"/>
    <property type="match status" value="1"/>
</dbReference>
<organism evidence="9 10">
    <name type="scientific">Amycolatopsis rhabdoformis</name>
    <dbReference type="NCBI Taxonomy" id="1448059"/>
    <lineage>
        <taxon>Bacteria</taxon>
        <taxon>Bacillati</taxon>
        <taxon>Actinomycetota</taxon>
        <taxon>Actinomycetes</taxon>
        <taxon>Pseudonocardiales</taxon>
        <taxon>Pseudonocardiaceae</taxon>
        <taxon>Amycolatopsis</taxon>
    </lineage>
</organism>
<feature type="transmembrane region" description="Helical" evidence="7">
    <location>
        <begin position="525"/>
        <end position="546"/>
    </location>
</feature>
<name>A0ABZ1IGW2_9PSEU</name>
<dbReference type="PANTHER" id="PTHR42718">
    <property type="entry name" value="MAJOR FACILITATOR SUPERFAMILY MULTIDRUG TRANSPORTER MFSC"/>
    <property type="match status" value="1"/>
</dbReference>
<dbReference type="Proteomes" id="UP001330812">
    <property type="component" value="Chromosome"/>
</dbReference>
<dbReference type="EMBL" id="CP142149">
    <property type="protein sequence ID" value="WSE33167.1"/>
    <property type="molecule type" value="Genomic_DNA"/>
</dbReference>
<feature type="domain" description="Major facilitator superfamily (MFS) profile" evidence="8">
    <location>
        <begin position="16"/>
        <end position="491"/>
    </location>
</feature>
<feature type="transmembrane region" description="Helical" evidence="7">
    <location>
        <begin position="88"/>
        <end position="105"/>
    </location>
</feature>
<feature type="transmembrane region" description="Helical" evidence="7">
    <location>
        <begin position="151"/>
        <end position="174"/>
    </location>
</feature>
<feature type="transmembrane region" description="Helical" evidence="7">
    <location>
        <begin position="287"/>
        <end position="315"/>
    </location>
</feature>
<feature type="transmembrane region" description="Helical" evidence="7">
    <location>
        <begin position="247"/>
        <end position="266"/>
    </location>
</feature>
<evidence type="ECO:0000256" key="7">
    <source>
        <dbReference type="SAM" id="Phobius"/>
    </source>
</evidence>
<feature type="transmembrane region" description="Helical" evidence="7">
    <location>
        <begin position="358"/>
        <end position="377"/>
    </location>
</feature>
<dbReference type="Gene3D" id="1.20.1250.20">
    <property type="entry name" value="MFS general substrate transporter like domains"/>
    <property type="match status" value="2"/>
</dbReference>
<feature type="transmembrane region" description="Helical" evidence="7">
    <location>
        <begin position="327"/>
        <end position="346"/>
    </location>
</feature>
<keyword evidence="5 7" id="KW-1133">Transmembrane helix</keyword>
<evidence type="ECO:0000256" key="5">
    <source>
        <dbReference type="ARBA" id="ARBA00022989"/>
    </source>
</evidence>
<feature type="transmembrane region" description="Helical" evidence="7">
    <location>
        <begin position="433"/>
        <end position="451"/>
    </location>
</feature>
<keyword evidence="10" id="KW-1185">Reference proteome</keyword>
<feature type="transmembrane region" description="Helical" evidence="7">
    <location>
        <begin position="21"/>
        <end position="45"/>
    </location>
</feature>
<gene>
    <name evidence="9" type="ORF">VSH64_13745</name>
</gene>
<comment type="subcellular location">
    <subcellularLocation>
        <location evidence="1">Cell membrane</location>
        <topology evidence="1">Multi-pass membrane protein</topology>
    </subcellularLocation>
</comment>
<evidence type="ECO:0000256" key="2">
    <source>
        <dbReference type="ARBA" id="ARBA00022448"/>
    </source>
</evidence>
<keyword evidence="3" id="KW-1003">Cell membrane</keyword>
<dbReference type="InterPro" id="IPR011701">
    <property type="entry name" value="MFS"/>
</dbReference>
<evidence type="ECO:0000259" key="8">
    <source>
        <dbReference type="PROSITE" id="PS50850"/>
    </source>
</evidence>
<dbReference type="InterPro" id="IPR036259">
    <property type="entry name" value="MFS_trans_sf"/>
</dbReference>
<feature type="transmembrane region" description="Helical" evidence="7">
    <location>
        <begin position="57"/>
        <end position="76"/>
    </location>
</feature>
<keyword evidence="4 7" id="KW-0812">Transmembrane</keyword>